<sequence>MPLCRTSTPSNQSGFQCLSNLTSHRPADAFSPPSLADHHTPTFNLSLTGPPVTTSLRMSRPEGEPNIYDEATGDFCLRAYLDEDYEVKVEEDESRGSMPELDEEILDPFYIPNTPSSTTPQSSPPVGPVPPPENDTIAPPASGLSRTRPALLPELPPSVDPAIPPHTTVLPVGDFDPLVYVTSIDDIIQPLVDNIIKHFAGEAYHFPNLLVQYNQIRWQIFHQIAFLKQVYRTTWRFVEFQEGIAIVALDLYEGALSLANAMSEEKAKEKERNRMQCQRMGEGEETAGNRKGNGDVAA</sequence>
<protein>
    <submittedName>
        <fullName evidence="2">Uncharacterized protein</fullName>
    </submittedName>
</protein>
<evidence type="ECO:0000313" key="2">
    <source>
        <dbReference type="EMBL" id="KDQ55055.1"/>
    </source>
</evidence>
<reference evidence="3" key="1">
    <citation type="journal article" date="2014" name="Proc. Natl. Acad. Sci. U.S.A.">
        <title>Extensive sampling of basidiomycete genomes demonstrates inadequacy of the white-rot/brown-rot paradigm for wood decay fungi.</title>
        <authorList>
            <person name="Riley R."/>
            <person name="Salamov A.A."/>
            <person name="Brown D.W."/>
            <person name="Nagy L.G."/>
            <person name="Floudas D."/>
            <person name="Held B.W."/>
            <person name="Levasseur A."/>
            <person name="Lombard V."/>
            <person name="Morin E."/>
            <person name="Otillar R."/>
            <person name="Lindquist E.A."/>
            <person name="Sun H."/>
            <person name="LaButti K.M."/>
            <person name="Schmutz J."/>
            <person name="Jabbour D."/>
            <person name="Luo H."/>
            <person name="Baker S.E."/>
            <person name="Pisabarro A.G."/>
            <person name="Walton J.D."/>
            <person name="Blanchette R.A."/>
            <person name="Henrissat B."/>
            <person name="Martin F."/>
            <person name="Cullen D."/>
            <person name="Hibbett D.S."/>
            <person name="Grigoriev I.V."/>
        </authorList>
    </citation>
    <scope>NUCLEOTIDE SEQUENCE [LARGE SCALE GENOMIC DNA]</scope>
    <source>
        <strain evidence="3">MUCL 33604</strain>
    </source>
</reference>
<evidence type="ECO:0000256" key="1">
    <source>
        <dbReference type="SAM" id="MobiDB-lite"/>
    </source>
</evidence>
<organism evidence="2 3">
    <name type="scientific">Jaapia argillacea MUCL 33604</name>
    <dbReference type="NCBI Taxonomy" id="933084"/>
    <lineage>
        <taxon>Eukaryota</taxon>
        <taxon>Fungi</taxon>
        <taxon>Dikarya</taxon>
        <taxon>Basidiomycota</taxon>
        <taxon>Agaricomycotina</taxon>
        <taxon>Agaricomycetes</taxon>
        <taxon>Agaricomycetidae</taxon>
        <taxon>Jaapiales</taxon>
        <taxon>Jaapiaceae</taxon>
        <taxon>Jaapia</taxon>
    </lineage>
</organism>
<dbReference type="Proteomes" id="UP000027265">
    <property type="component" value="Unassembled WGS sequence"/>
</dbReference>
<dbReference type="EMBL" id="KL197726">
    <property type="protein sequence ID" value="KDQ55055.1"/>
    <property type="molecule type" value="Genomic_DNA"/>
</dbReference>
<feature type="compositionally biased region" description="Polar residues" evidence="1">
    <location>
        <begin position="41"/>
        <end position="51"/>
    </location>
</feature>
<name>A0A067PML9_9AGAM</name>
<feature type="region of interest" description="Disordered" evidence="1">
    <location>
        <begin position="267"/>
        <end position="298"/>
    </location>
</feature>
<dbReference type="AlphaFoldDB" id="A0A067PML9"/>
<gene>
    <name evidence="2" type="ORF">JAAARDRAFT_79916</name>
</gene>
<feature type="region of interest" description="Disordered" evidence="1">
    <location>
        <begin position="109"/>
        <end position="158"/>
    </location>
</feature>
<feature type="compositionally biased region" description="Pro residues" evidence="1">
    <location>
        <begin position="122"/>
        <end position="133"/>
    </location>
</feature>
<accession>A0A067PML9</accession>
<dbReference type="InParanoid" id="A0A067PML9"/>
<keyword evidence="3" id="KW-1185">Reference proteome</keyword>
<proteinExistence type="predicted"/>
<feature type="region of interest" description="Disordered" evidence="1">
    <location>
        <begin position="28"/>
        <end position="51"/>
    </location>
</feature>
<feature type="compositionally biased region" description="Low complexity" evidence="1">
    <location>
        <begin position="112"/>
        <end position="121"/>
    </location>
</feature>
<dbReference type="HOGENOM" id="CLU_839544_0_0_1"/>
<evidence type="ECO:0000313" key="3">
    <source>
        <dbReference type="Proteomes" id="UP000027265"/>
    </source>
</evidence>